<dbReference type="EMBL" id="JAGUCO010000005">
    <property type="protein sequence ID" value="MBS2098544.1"/>
    <property type="molecule type" value="Genomic_DNA"/>
</dbReference>
<name>A0ABS5JVP3_9BACT</name>
<reference evidence="2 3" key="1">
    <citation type="journal article" date="2015" name="Int. J. Syst. Evol. Microbiol.">
        <title>Carboxylicivirga linearis sp. nov., isolated from a sea cucumber culture pond.</title>
        <authorList>
            <person name="Wang F.Q."/>
            <person name="Zhou Y.X."/>
            <person name="Lin X.Z."/>
            <person name="Chen G.J."/>
            <person name="Du Z.J."/>
        </authorList>
    </citation>
    <scope>NUCLEOTIDE SEQUENCE [LARGE SCALE GENOMIC DNA]</scope>
    <source>
        <strain evidence="2 3">FB218</strain>
    </source>
</reference>
<dbReference type="InterPro" id="IPR050834">
    <property type="entry name" value="Glycosyltransf_2"/>
</dbReference>
<accession>A0ABS5JVP3</accession>
<evidence type="ECO:0000313" key="2">
    <source>
        <dbReference type="EMBL" id="MBS2098544.1"/>
    </source>
</evidence>
<dbReference type="RefSeq" id="WP_212215781.1">
    <property type="nucleotide sequence ID" value="NZ_JAGUCO010000005.1"/>
</dbReference>
<dbReference type="Proteomes" id="UP000708576">
    <property type="component" value="Unassembled WGS sequence"/>
</dbReference>
<dbReference type="SUPFAM" id="SSF53448">
    <property type="entry name" value="Nucleotide-diphospho-sugar transferases"/>
    <property type="match status" value="1"/>
</dbReference>
<organism evidence="2 3">
    <name type="scientific">Carboxylicivirga linearis</name>
    <dbReference type="NCBI Taxonomy" id="1628157"/>
    <lineage>
        <taxon>Bacteria</taxon>
        <taxon>Pseudomonadati</taxon>
        <taxon>Bacteroidota</taxon>
        <taxon>Bacteroidia</taxon>
        <taxon>Marinilabiliales</taxon>
        <taxon>Marinilabiliaceae</taxon>
        <taxon>Carboxylicivirga</taxon>
    </lineage>
</organism>
<sequence>MHPKISIVTPSYNQGQFIEQTIDSILSQNYPNLEYLIIDGGSTDNSVEIIKKYTKHLTYWSSEPDKGQSDAINKGFNRCSGLIINWINSDDFLLPGSLSFIAENFKFEKYHAFASSVQNVDAEGHFLHITDNKNLSAKNLLRWRNNISFHQPGIWLRNDLVKRCGQLPVNFNHSFDLIYLAHYFSIFPKIKYSDTSTIAFRLHETSKSVSQKEAFNEDLDRFMNNPIYSGLSKHIKNRMLDQEWDRIRSKISNKGALRINWPEIVKFFLYYPQTSWDRKSFSFLFKTIMKKSI</sequence>
<evidence type="ECO:0000259" key="1">
    <source>
        <dbReference type="Pfam" id="PF00535"/>
    </source>
</evidence>
<dbReference type="PANTHER" id="PTHR43685:SF11">
    <property type="entry name" value="GLYCOSYLTRANSFERASE TAGX-RELATED"/>
    <property type="match status" value="1"/>
</dbReference>
<protein>
    <submittedName>
        <fullName evidence="2">Glycosyltransferase</fullName>
    </submittedName>
</protein>
<proteinExistence type="predicted"/>
<comment type="caution">
    <text evidence="2">The sequence shown here is derived from an EMBL/GenBank/DDBJ whole genome shotgun (WGS) entry which is preliminary data.</text>
</comment>
<dbReference type="InterPro" id="IPR029044">
    <property type="entry name" value="Nucleotide-diphossugar_trans"/>
</dbReference>
<dbReference type="InterPro" id="IPR001173">
    <property type="entry name" value="Glyco_trans_2-like"/>
</dbReference>
<dbReference type="Pfam" id="PF00535">
    <property type="entry name" value="Glycos_transf_2"/>
    <property type="match status" value="1"/>
</dbReference>
<dbReference type="CDD" id="cd06433">
    <property type="entry name" value="GT_2_WfgS_like"/>
    <property type="match status" value="1"/>
</dbReference>
<gene>
    <name evidence="2" type="ORF">KEM10_09645</name>
</gene>
<dbReference type="PANTHER" id="PTHR43685">
    <property type="entry name" value="GLYCOSYLTRANSFERASE"/>
    <property type="match status" value="1"/>
</dbReference>
<evidence type="ECO:0000313" key="3">
    <source>
        <dbReference type="Proteomes" id="UP000708576"/>
    </source>
</evidence>
<feature type="domain" description="Glycosyltransferase 2-like" evidence="1">
    <location>
        <begin position="6"/>
        <end position="157"/>
    </location>
</feature>
<dbReference type="Gene3D" id="3.90.550.10">
    <property type="entry name" value="Spore Coat Polysaccharide Biosynthesis Protein SpsA, Chain A"/>
    <property type="match status" value="1"/>
</dbReference>
<keyword evidence="3" id="KW-1185">Reference proteome</keyword>